<dbReference type="Pfam" id="PF03131">
    <property type="entry name" value="bZIP_Maf"/>
    <property type="match status" value="1"/>
</dbReference>
<feature type="domain" description="BZIP" evidence="10">
    <location>
        <begin position="328"/>
        <end position="380"/>
    </location>
</feature>
<dbReference type="CDD" id="cd14718">
    <property type="entry name" value="bZIP_Maf_large"/>
    <property type="match status" value="1"/>
</dbReference>
<dbReference type="FunFam" id="1.20.5.170:FF:000011">
    <property type="entry name" value="Transcription factor MafG, putative"/>
    <property type="match status" value="1"/>
</dbReference>
<dbReference type="PROSITE" id="PS50217">
    <property type="entry name" value="BZIP"/>
    <property type="match status" value="1"/>
</dbReference>
<keyword evidence="7" id="KW-0539">Nucleus</keyword>
<dbReference type="InterPro" id="IPR004827">
    <property type="entry name" value="bZIP"/>
</dbReference>
<dbReference type="Proteomes" id="UP000285301">
    <property type="component" value="Unassembled WGS sequence"/>
</dbReference>
<evidence type="ECO:0000313" key="14">
    <source>
        <dbReference type="Proteomes" id="UP000285301"/>
    </source>
</evidence>
<evidence type="ECO:0000256" key="4">
    <source>
        <dbReference type="ARBA" id="ARBA00023015"/>
    </source>
</evidence>
<feature type="compositionally biased region" description="Polar residues" evidence="9">
    <location>
        <begin position="269"/>
        <end position="292"/>
    </location>
</feature>
<dbReference type="GO" id="GO:0000978">
    <property type="term" value="F:RNA polymerase II cis-regulatory region sequence-specific DNA binding"/>
    <property type="evidence" value="ECO:0007669"/>
    <property type="project" value="TreeGrafter"/>
</dbReference>
<keyword evidence="4" id="KW-0805">Transcription regulation</keyword>
<feature type="compositionally biased region" description="Low complexity" evidence="9">
    <location>
        <begin position="452"/>
        <end position="475"/>
    </location>
</feature>
<proteinExistence type="inferred from homology"/>
<feature type="region of interest" description="Disordered" evidence="9">
    <location>
        <begin position="236"/>
        <end position="292"/>
    </location>
</feature>
<dbReference type="SUPFAM" id="SSF57959">
    <property type="entry name" value="Leucine zipper domain"/>
    <property type="match status" value="1"/>
</dbReference>
<keyword evidence="3" id="KW-0678">Repressor</keyword>
<evidence type="ECO:0000256" key="3">
    <source>
        <dbReference type="ARBA" id="ARBA00022491"/>
    </source>
</evidence>
<evidence type="ECO:0000256" key="5">
    <source>
        <dbReference type="ARBA" id="ARBA00023125"/>
    </source>
</evidence>
<dbReference type="AlphaFoldDB" id="A0A3S4R586"/>
<evidence type="ECO:0000256" key="6">
    <source>
        <dbReference type="ARBA" id="ARBA00023163"/>
    </source>
</evidence>
<feature type="compositionally biased region" description="Basic residues" evidence="9">
    <location>
        <begin position="243"/>
        <end position="263"/>
    </location>
</feature>
<evidence type="ECO:0000259" key="10">
    <source>
        <dbReference type="PROSITE" id="PS50217"/>
    </source>
</evidence>
<feature type="compositionally biased region" description="Low complexity" evidence="9">
    <location>
        <begin position="41"/>
        <end position="54"/>
    </location>
</feature>
<name>A0A3S4R586_9ACAR</name>
<dbReference type="PANTHER" id="PTHR10129:SF44">
    <property type="entry name" value="TRAFFIC JAM, ISOFORM C"/>
    <property type="match status" value="1"/>
</dbReference>
<feature type="compositionally biased region" description="Low complexity" evidence="9">
    <location>
        <begin position="117"/>
        <end position="130"/>
    </location>
</feature>
<dbReference type="GO" id="GO:0000981">
    <property type="term" value="F:DNA-binding transcription factor activity, RNA polymerase II-specific"/>
    <property type="evidence" value="ECO:0007669"/>
    <property type="project" value="TreeGrafter"/>
</dbReference>
<dbReference type="EMBL" id="NCKU01001529">
    <property type="protein sequence ID" value="RWS11890.1"/>
    <property type="molecule type" value="Genomic_DNA"/>
</dbReference>
<evidence type="ECO:0000256" key="7">
    <source>
        <dbReference type="ARBA" id="ARBA00023242"/>
    </source>
</evidence>
<evidence type="ECO:0000313" key="11">
    <source>
        <dbReference type="EMBL" id="RWS11074.1"/>
    </source>
</evidence>
<gene>
    <name evidence="12" type="ORF">B4U79_02891</name>
    <name evidence="11" type="ORF">B4U79_09378</name>
    <name evidence="13" type="ORF">B4U79_12039</name>
</gene>
<keyword evidence="5" id="KW-0238">DNA-binding</keyword>
<organism evidence="12 14">
    <name type="scientific">Dinothrombium tinctorium</name>
    <dbReference type="NCBI Taxonomy" id="1965070"/>
    <lineage>
        <taxon>Eukaryota</taxon>
        <taxon>Metazoa</taxon>
        <taxon>Ecdysozoa</taxon>
        <taxon>Arthropoda</taxon>
        <taxon>Chelicerata</taxon>
        <taxon>Arachnida</taxon>
        <taxon>Acari</taxon>
        <taxon>Acariformes</taxon>
        <taxon>Trombidiformes</taxon>
        <taxon>Prostigmata</taxon>
        <taxon>Anystina</taxon>
        <taxon>Parasitengona</taxon>
        <taxon>Trombidioidea</taxon>
        <taxon>Trombidiidae</taxon>
        <taxon>Dinothrombium</taxon>
    </lineage>
</organism>
<dbReference type="STRING" id="1965070.A0A3S4R586"/>
<comment type="similarity">
    <text evidence="2">Belongs to the bZIP family. Maf subfamily.</text>
</comment>
<comment type="caution">
    <text evidence="12">The sequence shown here is derived from an EMBL/GenBank/DDBJ whole genome shotgun (WGS) entry which is preliminary data.</text>
</comment>
<dbReference type="SUPFAM" id="SSF47454">
    <property type="entry name" value="A DNA-binding domain in eukaryotic transcription factors"/>
    <property type="match status" value="1"/>
</dbReference>
<feature type="coiled-coil region" evidence="8">
    <location>
        <begin position="353"/>
        <end position="387"/>
    </location>
</feature>
<evidence type="ECO:0000256" key="1">
    <source>
        <dbReference type="ARBA" id="ARBA00004123"/>
    </source>
</evidence>
<evidence type="ECO:0000256" key="9">
    <source>
        <dbReference type="SAM" id="MobiDB-lite"/>
    </source>
</evidence>
<evidence type="ECO:0000256" key="8">
    <source>
        <dbReference type="SAM" id="Coils"/>
    </source>
</evidence>
<dbReference type="GO" id="GO:0005634">
    <property type="term" value="C:nucleus"/>
    <property type="evidence" value="ECO:0007669"/>
    <property type="project" value="UniProtKB-SubCell"/>
</dbReference>
<dbReference type="PANTHER" id="PTHR10129">
    <property type="entry name" value="TRANSCRIPTION FACTOR MAF"/>
    <property type="match status" value="1"/>
</dbReference>
<keyword evidence="6" id="KW-0804">Transcription</keyword>
<dbReference type="InterPro" id="IPR004826">
    <property type="entry name" value="bZIP_Maf"/>
</dbReference>
<keyword evidence="8" id="KW-0175">Coiled coil</keyword>
<dbReference type="Gene3D" id="1.20.5.170">
    <property type="match status" value="1"/>
</dbReference>
<comment type="subcellular location">
    <subcellularLocation>
        <location evidence="1">Nucleus</location>
    </subcellularLocation>
</comment>
<dbReference type="EMBL" id="NCKU01001853">
    <property type="protein sequence ID" value="RWS11074.1"/>
    <property type="molecule type" value="Genomic_DNA"/>
</dbReference>
<dbReference type="InterPro" id="IPR046347">
    <property type="entry name" value="bZIP_sf"/>
</dbReference>
<dbReference type="InterPro" id="IPR024874">
    <property type="entry name" value="Transcription_factor_Maf_fam"/>
</dbReference>
<dbReference type="SMART" id="SM00338">
    <property type="entry name" value="BRLZ"/>
    <property type="match status" value="1"/>
</dbReference>
<evidence type="ECO:0000256" key="2">
    <source>
        <dbReference type="ARBA" id="ARBA00008500"/>
    </source>
</evidence>
<feature type="compositionally biased region" description="Polar residues" evidence="9">
    <location>
        <begin position="431"/>
        <end position="441"/>
    </location>
</feature>
<dbReference type="OrthoDB" id="6508989at2759"/>
<keyword evidence="14" id="KW-1185">Reference proteome</keyword>
<dbReference type="InterPro" id="IPR008917">
    <property type="entry name" value="TF_DNA-bd_sf"/>
</dbReference>
<evidence type="ECO:0000313" key="12">
    <source>
        <dbReference type="EMBL" id="RWS11733.1"/>
    </source>
</evidence>
<protein>
    <submittedName>
        <fullName evidence="12">Transcription factor MafB-like protein</fullName>
    </submittedName>
</protein>
<dbReference type="EMBL" id="NCKU01001585">
    <property type="protein sequence ID" value="RWS11733.1"/>
    <property type="molecule type" value="Genomic_DNA"/>
</dbReference>
<feature type="region of interest" description="Disordered" evidence="9">
    <location>
        <begin position="105"/>
        <end position="131"/>
    </location>
</feature>
<reference evidence="12 14" key="1">
    <citation type="journal article" date="2018" name="Gigascience">
        <title>Genomes of trombidid mites reveal novel predicted allergens and laterally-transferred genes associated with secondary metabolism.</title>
        <authorList>
            <person name="Dong X."/>
            <person name="Chaisiri K."/>
            <person name="Xia D."/>
            <person name="Armstrong S.D."/>
            <person name="Fang Y."/>
            <person name="Donnelly M.J."/>
            <person name="Kadowaki T."/>
            <person name="McGarry J.W."/>
            <person name="Darby A.C."/>
            <person name="Makepeace B.L."/>
        </authorList>
    </citation>
    <scope>NUCLEOTIDE SEQUENCE [LARGE SCALE GENOMIC DNA]</scope>
    <source>
        <strain evidence="12">UoL-WK</strain>
    </source>
</reference>
<sequence length="475" mass="52513">MDSEHGAMSTEDYVHDLIDFEHLDVDEVVKPEIYDRSKFQNNNNGVSAGSANASRDTAGVNGQQEGESMHVHNQNLTNSQTPHHQPPHNGALLPTRKRLAVTAAETPPVTSPNNGQSLPSSPTFTPAPSANLTPVEGCSKANFLDDGMVPMPWLRYGSSGLLGNPEGPLDLRPQCGSEIENNWMTLPPNVRRSDVIELQSSHNMNASHVGSVGMQNRFLHNMVNNIVPNGVPNNLHASSQHQHQLHHHSLQLGNRHHHSHHSAHINGHPGNQPNLSLSYHDTSSNCSSNKNGSPSLAEDILNDDQLIHLSVRELNKRLHGYPRDEIQRLKQKRRTLKNRGYAQNCRTKRLAQRHELEAKNRLLQTENAQLRHEIDRICQERDRACQERDFYREQILRSGSVAVNVMPVPSVSLPHHLNAATDERVVTTTTNNGHTAISNGNSSHHPHHHQDSMSSTGSSGSTGAASTPSSPDYYL</sequence>
<evidence type="ECO:0000313" key="13">
    <source>
        <dbReference type="EMBL" id="RWS11890.1"/>
    </source>
</evidence>
<reference evidence="12" key="2">
    <citation type="submission" date="2018-11" db="EMBL/GenBank/DDBJ databases">
        <title>Trombidioid mite genomics.</title>
        <authorList>
            <person name="Dong X."/>
        </authorList>
    </citation>
    <scope>NUCLEOTIDE SEQUENCE</scope>
    <source>
        <strain evidence="12">UoL-WK</strain>
    </source>
</reference>
<accession>A0A3S4R586</accession>
<feature type="region of interest" description="Disordered" evidence="9">
    <location>
        <begin position="36"/>
        <end position="64"/>
    </location>
</feature>
<feature type="region of interest" description="Disordered" evidence="9">
    <location>
        <begin position="431"/>
        <end position="475"/>
    </location>
</feature>